<dbReference type="PANTHER" id="PTHR43433:SF5">
    <property type="entry name" value="AB HYDROLASE-1 DOMAIN-CONTAINING PROTEIN"/>
    <property type="match status" value="1"/>
</dbReference>
<protein>
    <submittedName>
        <fullName evidence="3">Hydrolase</fullName>
    </submittedName>
</protein>
<accession>A0ABQ4E6M5</accession>
<dbReference type="InterPro" id="IPR000639">
    <property type="entry name" value="Epox_hydrolase-like"/>
</dbReference>
<dbReference type="EMBL" id="BONW01000028">
    <property type="protein sequence ID" value="GIG90338.1"/>
    <property type="molecule type" value="Genomic_DNA"/>
</dbReference>
<dbReference type="InterPro" id="IPR000073">
    <property type="entry name" value="AB_hydrolase_1"/>
</dbReference>
<dbReference type="PRINTS" id="PR00412">
    <property type="entry name" value="EPOXHYDRLASE"/>
</dbReference>
<keyword evidence="4" id="KW-1185">Reference proteome</keyword>
<keyword evidence="1" id="KW-0575">Peroxidase</keyword>
<comment type="caution">
    <text evidence="3">The sequence shown here is derived from an EMBL/GenBank/DDBJ whole genome shotgun (WGS) entry which is preliminary data.</text>
</comment>
<name>A0ABQ4E6M5_9ACTN</name>
<sequence length="268" mass="28735">MSVMTFGDVRVSYELRGAGDPIIMIMGSAAGGQAWHMHQVPALVDAGYQVVTFDNRGIGANATAEPFTIDDLVADTAGLIEHLDLGPCRVVGTSMGGYVAQELALARPELVRQAVFMASRARKDAIRNALSRAEAELYDSGIELPVSYRAAVRAMQTLSPRTLDDDRAVRDWLDLFELSSAPGPGIRHQMALEAMPDRRPAYAKISVPCHVVSFADDLITPPTQGRDLADAIPGATYEVIADAGHYGYLERPEAVNSSLLTFFGTAGG</sequence>
<evidence type="ECO:0000313" key="4">
    <source>
        <dbReference type="Proteomes" id="UP000646749"/>
    </source>
</evidence>
<evidence type="ECO:0000259" key="2">
    <source>
        <dbReference type="Pfam" id="PF12697"/>
    </source>
</evidence>
<proteinExistence type="predicted"/>
<keyword evidence="3" id="KW-0378">Hydrolase</keyword>
<organism evidence="3 4">
    <name type="scientific">Plantactinospora endophytica</name>
    <dbReference type="NCBI Taxonomy" id="673535"/>
    <lineage>
        <taxon>Bacteria</taxon>
        <taxon>Bacillati</taxon>
        <taxon>Actinomycetota</taxon>
        <taxon>Actinomycetes</taxon>
        <taxon>Micromonosporales</taxon>
        <taxon>Micromonosporaceae</taxon>
        <taxon>Plantactinospora</taxon>
    </lineage>
</organism>
<reference evidence="3 4" key="1">
    <citation type="submission" date="2021-01" db="EMBL/GenBank/DDBJ databases">
        <title>Whole genome shotgun sequence of Plantactinospora endophytica NBRC 110450.</title>
        <authorList>
            <person name="Komaki H."/>
            <person name="Tamura T."/>
        </authorList>
    </citation>
    <scope>NUCLEOTIDE SEQUENCE [LARGE SCALE GENOMIC DNA]</scope>
    <source>
        <strain evidence="3 4">NBRC 110450</strain>
    </source>
</reference>
<dbReference type="PANTHER" id="PTHR43433">
    <property type="entry name" value="HYDROLASE, ALPHA/BETA FOLD FAMILY PROTEIN"/>
    <property type="match status" value="1"/>
</dbReference>
<dbReference type="Pfam" id="PF12697">
    <property type="entry name" value="Abhydrolase_6"/>
    <property type="match status" value="1"/>
</dbReference>
<dbReference type="GO" id="GO:0016787">
    <property type="term" value="F:hydrolase activity"/>
    <property type="evidence" value="ECO:0007669"/>
    <property type="project" value="UniProtKB-KW"/>
</dbReference>
<dbReference type="Gene3D" id="3.40.50.1820">
    <property type="entry name" value="alpha/beta hydrolase"/>
    <property type="match status" value="1"/>
</dbReference>
<dbReference type="InterPro" id="IPR050471">
    <property type="entry name" value="AB_hydrolase"/>
</dbReference>
<dbReference type="SUPFAM" id="SSF53474">
    <property type="entry name" value="alpha/beta-Hydrolases"/>
    <property type="match status" value="1"/>
</dbReference>
<evidence type="ECO:0000256" key="1">
    <source>
        <dbReference type="ARBA" id="ARBA00022559"/>
    </source>
</evidence>
<dbReference type="Proteomes" id="UP000646749">
    <property type="component" value="Unassembled WGS sequence"/>
</dbReference>
<feature type="domain" description="AB hydrolase-1" evidence="2">
    <location>
        <begin position="27"/>
        <end position="256"/>
    </location>
</feature>
<dbReference type="RefSeq" id="WP_203868772.1">
    <property type="nucleotide sequence ID" value="NZ_BONW01000028.1"/>
</dbReference>
<gene>
    <name evidence="3" type="ORF">Pen02_52740</name>
</gene>
<dbReference type="PRINTS" id="PR00111">
    <property type="entry name" value="ABHYDROLASE"/>
</dbReference>
<evidence type="ECO:0000313" key="3">
    <source>
        <dbReference type="EMBL" id="GIG90338.1"/>
    </source>
</evidence>
<keyword evidence="1" id="KW-0560">Oxidoreductase</keyword>
<dbReference type="InterPro" id="IPR029058">
    <property type="entry name" value="AB_hydrolase_fold"/>
</dbReference>